<proteinExistence type="predicted"/>
<dbReference type="EMBL" id="BSUN01000001">
    <property type="protein sequence ID" value="GMA35045.1"/>
    <property type="molecule type" value="Genomic_DNA"/>
</dbReference>
<dbReference type="Proteomes" id="UP001157125">
    <property type="component" value="Unassembled WGS sequence"/>
</dbReference>
<keyword evidence="2" id="KW-1185">Reference proteome</keyword>
<comment type="caution">
    <text evidence="1">The sequence shown here is derived from an EMBL/GenBank/DDBJ whole genome shotgun (WGS) entry which is preliminary data.</text>
</comment>
<reference evidence="2" key="1">
    <citation type="journal article" date="2019" name="Int. J. Syst. Evol. Microbiol.">
        <title>The Global Catalogue of Microorganisms (GCM) 10K type strain sequencing project: providing services to taxonomists for standard genome sequencing and annotation.</title>
        <authorList>
            <consortium name="The Broad Institute Genomics Platform"/>
            <consortium name="The Broad Institute Genome Sequencing Center for Infectious Disease"/>
            <person name="Wu L."/>
            <person name="Ma J."/>
        </authorList>
    </citation>
    <scope>NUCLEOTIDE SEQUENCE [LARGE SCALE GENOMIC DNA]</scope>
    <source>
        <strain evidence="2">NBRC 112299</strain>
    </source>
</reference>
<evidence type="ECO:0000313" key="2">
    <source>
        <dbReference type="Proteomes" id="UP001157125"/>
    </source>
</evidence>
<name>A0ABQ6IBD1_9MICO</name>
<evidence type="ECO:0000313" key="1">
    <source>
        <dbReference type="EMBL" id="GMA35045.1"/>
    </source>
</evidence>
<gene>
    <name evidence="1" type="ORF">GCM10025876_12490</name>
</gene>
<organism evidence="1 2">
    <name type="scientific">Demequina litorisediminis</name>
    <dbReference type="NCBI Taxonomy" id="1849022"/>
    <lineage>
        <taxon>Bacteria</taxon>
        <taxon>Bacillati</taxon>
        <taxon>Actinomycetota</taxon>
        <taxon>Actinomycetes</taxon>
        <taxon>Micrococcales</taxon>
        <taxon>Demequinaceae</taxon>
        <taxon>Demequina</taxon>
    </lineage>
</organism>
<protein>
    <submittedName>
        <fullName evidence="1">Uncharacterized protein</fullName>
    </submittedName>
</protein>
<accession>A0ABQ6IBD1</accession>
<sequence>MARLVPEFEMPVGIESLLAGTDRDDLVDGLFDHDRHGFFALDLDAVLHGDVVAHEHRAVFTLGDDGLGALFLRGVFLLDRAMLDRDLFGTGHHLDVGTLGLDGRKGGLGDRLGLFR</sequence>